<gene>
    <name evidence="2" type="ORF">OS493_028514</name>
</gene>
<name>A0A9X0CVX0_9CNID</name>
<accession>A0A9X0CVX0</accession>
<organism evidence="2 3">
    <name type="scientific">Desmophyllum pertusum</name>
    <dbReference type="NCBI Taxonomy" id="174260"/>
    <lineage>
        <taxon>Eukaryota</taxon>
        <taxon>Metazoa</taxon>
        <taxon>Cnidaria</taxon>
        <taxon>Anthozoa</taxon>
        <taxon>Hexacorallia</taxon>
        <taxon>Scleractinia</taxon>
        <taxon>Caryophylliina</taxon>
        <taxon>Caryophylliidae</taxon>
        <taxon>Desmophyllum</taxon>
    </lineage>
</organism>
<evidence type="ECO:0000313" key="2">
    <source>
        <dbReference type="EMBL" id="KAJ7377531.1"/>
    </source>
</evidence>
<evidence type="ECO:0000313" key="3">
    <source>
        <dbReference type="Proteomes" id="UP001163046"/>
    </source>
</evidence>
<dbReference type="EMBL" id="MU826377">
    <property type="protein sequence ID" value="KAJ7377531.1"/>
    <property type="molecule type" value="Genomic_DNA"/>
</dbReference>
<evidence type="ECO:0000256" key="1">
    <source>
        <dbReference type="SAM" id="MobiDB-lite"/>
    </source>
</evidence>
<protein>
    <submittedName>
        <fullName evidence="2">Uncharacterized protein</fullName>
    </submittedName>
</protein>
<feature type="compositionally biased region" description="Acidic residues" evidence="1">
    <location>
        <begin position="263"/>
        <end position="276"/>
    </location>
</feature>
<sequence>MDLESRSVNMQLNYDKFTMDTSVTLEKQFFQHSNFYAAAAFLCNLEEEAAFDRDLVFDKKSLLAPISAEDVYAVVKLCPYFVIAEGKIGIELLVRKSIVRQGFDCGGRLTVFLDRTKVTNKSKEGLLELNNTLLSKERFFELDVVKPDRDFVIAILDAIATNTDGLEKTSEKSYQMSENFVAKLLALGEAFSNKRSASPYIEREAEVEGRDSGDELISEKETVDLTEWKDDSPEIDSSASSHRALDASHRKRARKTEAATASAEEENEGKEGDDDPEVARRRELLQKLREAKQESKAIESGNFTCRRVRCPLCHSQMSASTNEDGETYLWCPNKCALPYKPNNEKARYLGELSARINPKFVNPNRPPDCKHGETAALTHLNGEKIKTELRNTLFFICPRKVAEGRCNFVVAAEEEDPLEAEYLETVYKNRNEKIRKFAEENKKANENSFELGLQAAFKIKKDKLAKNNKD</sequence>
<reference evidence="2" key="1">
    <citation type="submission" date="2023-01" db="EMBL/GenBank/DDBJ databases">
        <title>Genome assembly of the deep-sea coral Lophelia pertusa.</title>
        <authorList>
            <person name="Herrera S."/>
            <person name="Cordes E."/>
        </authorList>
    </citation>
    <scope>NUCLEOTIDE SEQUENCE</scope>
    <source>
        <strain evidence="2">USNM1676648</strain>
        <tissue evidence="2">Polyp</tissue>
    </source>
</reference>
<dbReference type="Proteomes" id="UP001163046">
    <property type="component" value="Unassembled WGS sequence"/>
</dbReference>
<proteinExistence type="predicted"/>
<feature type="compositionally biased region" description="Basic and acidic residues" evidence="1">
    <location>
        <begin position="201"/>
        <end position="232"/>
    </location>
</feature>
<comment type="caution">
    <text evidence="2">The sequence shown here is derived from an EMBL/GenBank/DDBJ whole genome shotgun (WGS) entry which is preliminary data.</text>
</comment>
<dbReference type="AlphaFoldDB" id="A0A9X0CVX0"/>
<feature type="region of interest" description="Disordered" evidence="1">
    <location>
        <begin position="198"/>
        <end position="278"/>
    </location>
</feature>
<keyword evidence="3" id="KW-1185">Reference proteome</keyword>